<dbReference type="Proteomes" id="UP000617734">
    <property type="component" value="Unassembled WGS sequence"/>
</dbReference>
<evidence type="ECO:0000313" key="1">
    <source>
        <dbReference type="EMBL" id="GHH82622.1"/>
    </source>
</evidence>
<dbReference type="EMBL" id="BNBO01000059">
    <property type="protein sequence ID" value="GHH82622.1"/>
    <property type="molecule type" value="Genomic_DNA"/>
</dbReference>
<accession>A0A919GDJ5</accession>
<reference evidence="1" key="1">
    <citation type="journal article" date="2014" name="Int. J. Syst. Evol. Microbiol.">
        <title>Complete genome sequence of Corynebacterium casei LMG S-19264T (=DSM 44701T), isolated from a smear-ripened cheese.</title>
        <authorList>
            <consortium name="US DOE Joint Genome Institute (JGI-PGF)"/>
            <person name="Walter F."/>
            <person name="Albersmeier A."/>
            <person name="Kalinowski J."/>
            <person name="Ruckert C."/>
        </authorList>
    </citation>
    <scope>NUCLEOTIDE SEQUENCE</scope>
    <source>
        <strain evidence="1">JCM 4646</strain>
    </source>
</reference>
<organism evidence="1 2">
    <name type="scientific">Kitasatospora indigofera</name>
    <dbReference type="NCBI Taxonomy" id="67307"/>
    <lineage>
        <taxon>Bacteria</taxon>
        <taxon>Bacillati</taxon>
        <taxon>Actinomycetota</taxon>
        <taxon>Actinomycetes</taxon>
        <taxon>Kitasatosporales</taxon>
        <taxon>Streptomycetaceae</taxon>
        <taxon>Kitasatospora</taxon>
    </lineage>
</organism>
<proteinExistence type="predicted"/>
<reference evidence="1" key="2">
    <citation type="submission" date="2020-09" db="EMBL/GenBank/DDBJ databases">
        <authorList>
            <person name="Sun Q."/>
            <person name="Ohkuma M."/>
        </authorList>
    </citation>
    <scope>NUCLEOTIDE SEQUENCE</scope>
    <source>
        <strain evidence="1">JCM 4646</strain>
    </source>
</reference>
<name>A0A919GDJ5_9ACTN</name>
<keyword evidence="2" id="KW-1185">Reference proteome</keyword>
<protein>
    <submittedName>
        <fullName evidence="1">Uncharacterized protein</fullName>
    </submittedName>
</protein>
<dbReference type="Gene3D" id="1.10.287.1060">
    <property type="entry name" value="ESAT-6-like"/>
    <property type="match status" value="1"/>
</dbReference>
<dbReference type="InterPro" id="IPR036689">
    <property type="entry name" value="ESAT-6-like_sf"/>
</dbReference>
<comment type="caution">
    <text evidence="1">The sequence shown here is derived from an EMBL/GenBank/DDBJ whole genome shotgun (WGS) entry which is preliminary data.</text>
</comment>
<evidence type="ECO:0000313" key="2">
    <source>
        <dbReference type="Proteomes" id="UP000617734"/>
    </source>
</evidence>
<sequence length="100" mass="10468">MVAQGTFRVQADQLDGLGRELEEAVGSMRGAMSALRGTQPQVVGHEALELACDGFGEGWSFGLKQLGETLKALGGGLQATAKGYRQADEAVRKVMSGQVS</sequence>
<gene>
    <name evidence="1" type="ORF">GCM10018781_67930</name>
</gene>
<dbReference type="AlphaFoldDB" id="A0A919GDJ5"/>
<dbReference type="SUPFAM" id="SSF140453">
    <property type="entry name" value="EsxAB dimer-like"/>
    <property type="match status" value="1"/>
</dbReference>